<accession>A0A383DAB1</accession>
<organism evidence="1">
    <name type="scientific">marine metagenome</name>
    <dbReference type="NCBI Taxonomy" id="408172"/>
    <lineage>
        <taxon>unclassified sequences</taxon>
        <taxon>metagenomes</taxon>
        <taxon>ecological metagenomes</taxon>
    </lineage>
</organism>
<proteinExistence type="predicted"/>
<dbReference type="AlphaFoldDB" id="A0A383DAB1"/>
<gene>
    <name evidence="1" type="ORF">METZ01_LOCUS494107</name>
</gene>
<evidence type="ECO:0000313" key="1">
    <source>
        <dbReference type="EMBL" id="SVE41253.1"/>
    </source>
</evidence>
<protein>
    <submittedName>
        <fullName evidence="1">Uncharacterized protein</fullName>
    </submittedName>
</protein>
<name>A0A383DAB1_9ZZZZ</name>
<reference evidence="1" key="1">
    <citation type="submission" date="2018-05" db="EMBL/GenBank/DDBJ databases">
        <authorList>
            <person name="Lanie J.A."/>
            <person name="Ng W.-L."/>
            <person name="Kazmierczak K.M."/>
            <person name="Andrzejewski T.M."/>
            <person name="Davidsen T.M."/>
            <person name="Wayne K.J."/>
            <person name="Tettelin H."/>
            <person name="Glass J.I."/>
            <person name="Rusch D."/>
            <person name="Podicherti R."/>
            <person name="Tsui H.-C.T."/>
            <person name="Winkler M.E."/>
        </authorList>
    </citation>
    <scope>NUCLEOTIDE SEQUENCE</scope>
</reference>
<sequence length="137" mass="13918">MVVGGETGGGVILKLSGKTILVCDCAGTMSIDGASLAQACGASVAPRVHHALCRSEIATFEDVLDDSIVVACTQEEPIFQEAAARNNSDVTVNTVNIREHAAWGDEASRAGPKIAALLSAAAVDTPPTPSVTLTSQG</sequence>
<dbReference type="EMBL" id="UINC01215529">
    <property type="protein sequence ID" value="SVE41253.1"/>
    <property type="molecule type" value="Genomic_DNA"/>
</dbReference>
<feature type="non-terminal residue" evidence="1">
    <location>
        <position position="137"/>
    </location>
</feature>